<gene>
    <name evidence="1" type="ORF">LCGC14_0401610</name>
</gene>
<evidence type="ECO:0000313" key="1">
    <source>
        <dbReference type="EMBL" id="KKN73348.1"/>
    </source>
</evidence>
<sequence length="162" mass="18155">MPHTGQSPPTARGRARGKVAVFTKRVNHPGTAAQPFLRPSIIAARLFVRSRAGRILTQAPRKNPTAVVRDLDRLVKQAAFAAQRRAQQLAAVDTGRLKGSINVRQVAVMQYTVGTNVVYAVHVEFGTRPHIIRPVNKKVLHFMSKRGGNKRRRTRRGRSRRR</sequence>
<name>A0A0F9W5R2_9ZZZZ</name>
<proteinExistence type="predicted"/>
<comment type="caution">
    <text evidence="1">The sequence shown here is derived from an EMBL/GenBank/DDBJ whole genome shotgun (WGS) entry which is preliminary data.</text>
</comment>
<dbReference type="EMBL" id="LAZR01000345">
    <property type="protein sequence ID" value="KKN73348.1"/>
    <property type="molecule type" value="Genomic_DNA"/>
</dbReference>
<dbReference type="AlphaFoldDB" id="A0A0F9W5R2"/>
<dbReference type="InterPro" id="IPR010064">
    <property type="entry name" value="HK97-gp10_tail"/>
</dbReference>
<organism evidence="1">
    <name type="scientific">marine sediment metagenome</name>
    <dbReference type="NCBI Taxonomy" id="412755"/>
    <lineage>
        <taxon>unclassified sequences</taxon>
        <taxon>metagenomes</taxon>
        <taxon>ecological metagenomes</taxon>
    </lineage>
</organism>
<reference evidence="1" key="1">
    <citation type="journal article" date="2015" name="Nature">
        <title>Complex archaea that bridge the gap between prokaryotes and eukaryotes.</title>
        <authorList>
            <person name="Spang A."/>
            <person name="Saw J.H."/>
            <person name="Jorgensen S.L."/>
            <person name="Zaremba-Niedzwiedzka K."/>
            <person name="Martijn J."/>
            <person name="Lind A.E."/>
            <person name="van Eijk R."/>
            <person name="Schleper C."/>
            <person name="Guy L."/>
            <person name="Ettema T.J."/>
        </authorList>
    </citation>
    <scope>NUCLEOTIDE SEQUENCE</scope>
</reference>
<accession>A0A0F9W5R2</accession>
<dbReference type="Pfam" id="PF04883">
    <property type="entry name" value="HK97-gp10_like"/>
    <property type="match status" value="1"/>
</dbReference>
<protein>
    <submittedName>
        <fullName evidence="1">Uncharacterized protein</fullName>
    </submittedName>
</protein>